<evidence type="ECO:0000256" key="2">
    <source>
        <dbReference type="ARBA" id="ARBA00010107"/>
    </source>
</evidence>
<dbReference type="FunFam" id="3.30.60.60:FF:000001">
    <property type="entry name" value="Histone acetyltransferase"/>
    <property type="match status" value="1"/>
</dbReference>
<dbReference type="EC" id="2.3.1.48" evidence="3"/>
<dbReference type="InterPro" id="IPR016181">
    <property type="entry name" value="Acyl_CoA_acyltransferase"/>
</dbReference>
<feature type="compositionally biased region" description="Basic and acidic residues" evidence="12">
    <location>
        <begin position="1009"/>
        <end position="1020"/>
    </location>
</feature>
<dbReference type="InterPro" id="IPR013083">
    <property type="entry name" value="Znf_RING/FYVE/PHD"/>
</dbReference>
<feature type="domain" description="MYST-type HAT" evidence="13">
    <location>
        <begin position="505"/>
        <end position="782"/>
    </location>
</feature>
<evidence type="ECO:0000256" key="11">
    <source>
        <dbReference type="PIRSR" id="PIRSR602717-51"/>
    </source>
</evidence>
<evidence type="ECO:0000256" key="5">
    <source>
        <dbReference type="ARBA" id="ARBA00022723"/>
    </source>
</evidence>
<keyword evidence="4" id="KW-0808">Transferase</keyword>
<evidence type="ECO:0000313" key="14">
    <source>
        <dbReference type="EMBL" id="GFY71868.1"/>
    </source>
</evidence>
<feature type="compositionally biased region" description="Low complexity" evidence="12">
    <location>
        <begin position="1131"/>
        <end position="1141"/>
    </location>
</feature>
<dbReference type="SUPFAM" id="SSF55729">
    <property type="entry name" value="Acyl-CoA N-acyltransferases (Nat)"/>
    <property type="match status" value="1"/>
</dbReference>
<evidence type="ECO:0000256" key="7">
    <source>
        <dbReference type="ARBA" id="ARBA00022833"/>
    </source>
</evidence>
<dbReference type="FunFam" id="3.40.630.30:FF:000001">
    <property type="entry name" value="Histone acetyltransferase"/>
    <property type="match status" value="1"/>
</dbReference>
<feature type="region of interest" description="Disordered" evidence="12">
    <location>
        <begin position="965"/>
        <end position="1051"/>
    </location>
</feature>
<dbReference type="GO" id="GO:0008270">
    <property type="term" value="F:zinc ion binding"/>
    <property type="evidence" value="ECO:0007669"/>
    <property type="project" value="UniProtKB-KW"/>
</dbReference>
<dbReference type="PANTHER" id="PTHR10615">
    <property type="entry name" value="HISTONE ACETYLTRANSFERASE"/>
    <property type="match status" value="1"/>
</dbReference>
<keyword evidence="9" id="KW-0007">Acetylation</keyword>
<keyword evidence="10" id="KW-0539">Nucleus</keyword>
<dbReference type="GO" id="GO:0006357">
    <property type="term" value="P:regulation of transcription by RNA polymerase II"/>
    <property type="evidence" value="ECO:0007669"/>
    <property type="project" value="TreeGrafter"/>
</dbReference>
<feature type="active site" description="Proton donor/acceptor" evidence="11">
    <location>
        <position position="681"/>
    </location>
</feature>
<comment type="caution">
    <text evidence="14">The sequence shown here is derived from an EMBL/GenBank/DDBJ whole genome shotgun (WGS) entry which is preliminary data.</text>
</comment>
<organism evidence="14 15">
    <name type="scientific">Trichonephila inaurata madagascariensis</name>
    <dbReference type="NCBI Taxonomy" id="2747483"/>
    <lineage>
        <taxon>Eukaryota</taxon>
        <taxon>Metazoa</taxon>
        <taxon>Ecdysozoa</taxon>
        <taxon>Arthropoda</taxon>
        <taxon>Chelicerata</taxon>
        <taxon>Arachnida</taxon>
        <taxon>Araneae</taxon>
        <taxon>Araneomorphae</taxon>
        <taxon>Entelegynae</taxon>
        <taxon>Araneoidea</taxon>
        <taxon>Nephilidae</taxon>
        <taxon>Trichonephila</taxon>
        <taxon>Trichonephila inaurata</taxon>
    </lineage>
</organism>
<evidence type="ECO:0000256" key="10">
    <source>
        <dbReference type="ARBA" id="ARBA00023242"/>
    </source>
</evidence>
<evidence type="ECO:0000256" key="8">
    <source>
        <dbReference type="ARBA" id="ARBA00022853"/>
    </source>
</evidence>
<dbReference type="Proteomes" id="UP000886998">
    <property type="component" value="Unassembled WGS sequence"/>
</dbReference>
<feature type="region of interest" description="Disordered" evidence="12">
    <location>
        <begin position="80"/>
        <end position="108"/>
    </location>
</feature>
<keyword evidence="5" id="KW-0479">Metal-binding</keyword>
<dbReference type="GO" id="GO:0010484">
    <property type="term" value="F:histone H3 acetyltransferase activity"/>
    <property type="evidence" value="ECO:0007669"/>
    <property type="project" value="TreeGrafter"/>
</dbReference>
<dbReference type="InterPro" id="IPR036388">
    <property type="entry name" value="WH-like_DNA-bd_sf"/>
</dbReference>
<evidence type="ECO:0000256" key="9">
    <source>
        <dbReference type="ARBA" id="ARBA00022990"/>
    </source>
</evidence>
<evidence type="ECO:0000256" key="12">
    <source>
        <dbReference type="SAM" id="MobiDB-lite"/>
    </source>
</evidence>
<sequence length="1926" mass="215668">MESSKRFPYFKSIMMSWFMKGHHFGGNSLLLAFKDIIVCTKCKPSVHMGCSHLPCTKLNTYSWSCCMCIDRQNMRFKSNKNAASQEANKQQEKNEAASTSGSSSTFCSTKTWPSFQIPLKKQWQRRQAFMDNDEPSSEKINPFLAALENTKPEPFSNCLKDLDKSSGETLVKTNHFQIQPFSSQSLGFFRPKPKGLVDGLSRFFTPTNKRKSRVAISSLGDSLTLDEEIHVSHSAENSFSGTRLSDQTIVNNVRNSDFLTESKFKINCDLSTLPSTKNSSPSSLQTSLSASSASTSSMNSLQSVKPSGNGQLKNLFDGLSHLYTASTESRKRGSKNSVNSVSSPKRHCKKPSSTCSEKDFNTSMFCDRNSTGDLLFGKDKISEIEDDGKQTGVESDASSFVSSDCSMSIKKQDNFKVEGSLSTFAHSDTLNYSHLFSSVPENRIFGSSAVQKDDLSLFSVSKIKAEGNKDTENLSLNVTEEDELLFKKVQEIAEQVYEPKSGLAPITRKPALLQFGKYEISVLYTSPYPKEYLRLSKLYLCEFCLKFMKTMKTLQRHLMKCTLRHPPADEIYRKGDLSVFEVDGGLNKTYCQNLCLLAKLFLDHKTLFFDVEPFLFYILTKNDKKGCHLVGYFSKERFCQQRYNVSCVMVMPQHQRKGYGRFLIDFSYLLSRKEGRFGTPEKPLSALGRICYTSYWESVVIEHLNKIDRRKKITIKSICKATGMTFLDVVSTLTMLNMVTRNELGKYVVTVDETVLKTYMTKLNKEKSQRIILDADCLVWEPRRTFKNDNCKKCRKESSKARDKKKQYVSERVKTNNKLEKIIVGGVWYSKEKIKCETCLLSQERERRKLLKHKNKRKLTEKHIELDTILGEPKKKKLKLSSLHSSILDSSDDSMDYLRYTSAKIRNLKKKLLRKHKLKMQKRYQEHKQETDILKYAVLGEHKSSKIKVHGFLRKSSKLNIECQRKLKHKRIRKDRCKKLRKKNKGKNFDQDLSKDKRKHKVKVKKKDSKSTDKDGEKDGVQTPPVLLPAVLSDEDDSSREPISASEQDLLPPPLLQALVVDCIESKMKSQDTEDEELSDKETSVDTNCEPEESICIETVPETKENNSIEDESKSNEVPTLEEEEVEELKSLSSSSPNNTVDLSDKIEETTPEVEDVDLPVNTTEESNVASTTEIDKAIAPLLDVIENEDKDLLSKEKSFLEESEKEDINSLIPSDENKVCHSDCLEDDEIKELKIGETLDNSSVDLTFHSQTNIDMRSLHMPETNIHCAEKISMHNELKNEDENEVREAVEVINEQMEHSSAIEMPLTPQTPESNHSRTFQNLSPYHSRDECKEDECILSSNEVQEIDDVSNSDCQITENMTVHEISDDIQECNYVEQHKDDVQHSTSDHYSEEMMEQPEIIVELPQVSQPLSQNSQMSSPATPVGNIVSKHTPTPQEMSSMGVYTPDSSTNSGYNSVEIDVCQLGLESPTSVCSSEITQQNSVEARSSPPQSYPDCAQLNNTSPYCSNVSVSEQCVNSSRREMIAAAAAAQAAVVQAQAQAHHTNPNNHCINVSNRKRQQHSSGITQRIANISPSGPVSSLMQSSMVSVNATAVNALFVGPAPNTNNGYMNAMNMSVPCSNSTAVGGSVAGSYMVGVPVATVIQPQSAAAFAAASMQNHHQLQQSPQNFSVANHPSGNISGAMQRLTHVGVSPGIAPNPCPVSSVTPNFHIQSPSYTYTPTPTPTPTPNTPSQIGTSCSLAKLQQLTNGIMDIVPNPPCNTMTPPPNMTPPSPQVNMTPPPQMQRSLTPAMANLQPQLPMQSSSHNYNKYHFHHRQMQRNPNVALSPNLVASYQTINGVGYRIQQAPSAAMLNTGYITNAGFINQAQLPPSAVQMGMVNVNMHGQTPYQETLQPSRPQNAMYTTYSYHISGNLQPQSLNPVMRR</sequence>
<feature type="compositionally biased region" description="Basic and acidic residues" evidence="12">
    <location>
        <begin position="1101"/>
        <end position="1115"/>
    </location>
</feature>
<name>A0A8X7CKG2_9ARAC</name>
<keyword evidence="6" id="KW-0863">Zinc-finger</keyword>
<dbReference type="InterPro" id="IPR011011">
    <property type="entry name" value="Znf_FYVE_PHD"/>
</dbReference>
<comment type="subcellular location">
    <subcellularLocation>
        <location evidence="1">Nucleus</location>
    </subcellularLocation>
</comment>
<dbReference type="SUPFAM" id="SSF57903">
    <property type="entry name" value="FYVE/PHD zinc finger"/>
    <property type="match status" value="1"/>
</dbReference>
<dbReference type="GO" id="GO:0003682">
    <property type="term" value="F:chromatin binding"/>
    <property type="evidence" value="ECO:0007669"/>
    <property type="project" value="TreeGrafter"/>
</dbReference>
<dbReference type="InterPro" id="IPR040706">
    <property type="entry name" value="Zf-MYST"/>
</dbReference>
<evidence type="ECO:0000256" key="4">
    <source>
        <dbReference type="ARBA" id="ARBA00022679"/>
    </source>
</evidence>
<dbReference type="Pfam" id="PF01853">
    <property type="entry name" value="MOZ_SAS"/>
    <property type="match status" value="1"/>
</dbReference>
<dbReference type="GO" id="GO:0003712">
    <property type="term" value="F:transcription coregulator activity"/>
    <property type="evidence" value="ECO:0007669"/>
    <property type="project" value="TreeGrafter"/>
</dbReference>
<dbReference type="Gene3D" id="1.10.10.10">
    <property type="entry name" value="Winged helix-like DNA-binding domain superfamily/Winged helix DNA-binding domain"/>
    <property type="match status" value="1"/>
</dbReference>
<feature type="compositionally biased region" description="Basic residues" evidence="12">
    <location>
        <begin position="996"/>
        <end position="1008"/>
    </location>
</feature>
<evidence type="ECO:0000256" key="6">
    <source>
        <dbReference type="ARBA" id="ARBA00022771"/>
    </source>
</evidence>
<dbReference type="PROSITE" id="PS51726">
    <property type="entry name" value="MYST_HAT"/>
    <property type="match status" value="1"/>
</dbReference>
<feature type="region of interest" description="Disordered" evidence="12">
    <location>
        <begin position="1069"/>
        <end position="1155"/>
    </location>
</feature>
<comment type="similarity">
    <text evidence="2">Belongs to the MYST (SAS/MOZ) family.</text>
</comment>
<dbReference type="EMBL" id="BMAV01019137">
    <property type="protein sequence ID" value="GFY71868.1"/>
    <property type="molecule type" value="Genomic_DNA"/>
</dbReference>
<feature type="compositionally biased region" description="Low complexity" evidence="12">
    <location>
        <begin position="98"/>
        <end position="108"/>
    </location>
</feature>
<keyword evidence="15" id="KW-1185">Reference proteome</keyword>
<dbReference type="Gene3D" id="3.30.40.10">
    <property type="entry name" value="Zinc/RING finger domain, C3HC4 (zinc finger)"/>
    <property type="match status" value="1"/>
</dbReference>
<dbReference type="GO" id="GO:0070776">
    <property type="term" value="C:MOZ/MORF histone acetyltransferase complex"/>
    <property type="evidence" value="ECO:0007669"/>
    <property type="project" value="TreeGrafter"/>
</dbReference>
<evidence type="ECO:0000256" key="1">
    <source>
        <dbReference type="ARBA" id="ARBA00004123"/>
    </source>
</evidence>
<reference evidence="14" key="1">
    <citation type="submission" date="2020-08" db="EMBL/GenBank/DDBJ databases">
        <title>Multicomponent nature underlies the extraordinary mechanical properties of spider dragline silk.</title>
        <authorList>
            <person name="Kono N."/>
            <person name="Nakamura H."/>
            <person name="Mori M."/>
            <person name="Yoshida Y."/>
            <person name="Ohtoshi R."/>
            <person name="Malay A.D."/>
            <person name="Moran D.A.P."/>
            <person name="Tomita M."/>
            <person name="Numata K."/>
            <person name="Arakawa K."/>
        </authorList>
    </citation>
    <scope>NUCLEOTIDE SEQUENCE</scope>
</reference>
<dbReference type="OrthoDB" id="6426317at2759"/>
<dbReference type="GO" id="GO:0040029">
    <property type="term" value="P:epigenetic regulation of gene expression"/>
    <property type="evidence" value="ECO:0007669"/>
    <property type="project" value="UniProtKB-ARBA"/>
</dbReference>
<dbReference type="Gene3D" id="3.30.60.60">
    <property type="entry name" value="N-acetyl transferase-like"/>
    <property type="match status" value="1"/>
</dbReference>
<dbReference type="InterPro" id="IPR002717">
    <property type="entry name" value="HAT_MYST-type"/>
</dbReference>
<gene>
    <name evidence="14" type="primary">KAT6B</name>
    <name evidence="14" type="ORF">TNIN_284271</name>
</gene>
<dbReference type="GO" id="GO:0005634">
    <property type="term" value="C:nucleus"/>
    <property type="evidence" value="ECO:0007669"/>
    <property type="project" value="UniProtKB-SubCell"/>
</dbReference>
<dbReference type="Pfam" id="PF17772">
    <property type="entry name" value="zf-MYST"/>
    <property type="match status" value="1"/>
</dbReference>
<dbReference type="InterPro" id="IPR050603">
    <property type="entry name" value="MYST_HAT"/>
</dbReference>
<protein>
    <recommendedName>
        <fullName evidence="3">histone acetyltransferase</fullName>
        <ecNumber evidence="3">2.3.1.48</ecNumber>
    </recommendedName>
</protein>
<evidence type="ECO:0000259" key="13">
    <source>
        <dbReference type="PROSITE" id="PS51726"/>
    </source>
</evidence>
<dbReference type="CDD" id="cd04301">
    <property type="entry name" value="NAT_SF"/>
    <property type="match status" value="1"/>
</dbReference>
<dbReference type="Gene3D" id="3.40.630.30">
    <property type="match status" value="1"/>
</dbReference>
<keyword evidence="8" id="KW-0156">Chromatin regulator</keyword>
<dbReference type="PANTHER" id="PTHR10615:SF217">
    <property type="entry name" value="HISTONE ACETYLTRANSFERASE"/>
    <property type="match status" value="1"/>
</dbReference>
<evidence type="ECO:0000256" key="3">
    <source>
        <dbReference type="ARBA" id="ARBA00013184"/>
    </source>
</evidence>
<proteinExistence type="inferred from homology"/>
<keyword evidence="7" id="KW-0862">Zinc</keyword>
<accession>A0A8X7CKG2</accession>
<feature type="region of interest" description="Disordered" evidence="12">
    <location>
        <begin position="326"/>
        <end position="356"/>
    </location>
</feature>
<evidence type="ECO:0000313" key="15">
    <source>
        <dbReference type="Proteomes" id="UP000886998"/>
    </source>
</evidence>
<feature type="compositionally biased region" description="Basic residues" evidence="12">
    <location>
        <begin position="966"/>
        <end position="986"/>
    </location>
</feature>